<dbReference type="AlphaFoldDB" id="A0A166FZL1"/>
<sequence length="241" mass="26464">MAGSSSSEPQSAPRKEKNIKGQGRGRVPSELVDDDSGSKTGGHAPVGPRPVFIPGRGYWIVPEGGVPQQVWPVPMALTHGICTTMQGRCAAEFSKHNQSTFSSDDESTEDEFEEVYLRGKRLLFPKVEQGSPPEEPVQGSSKFVQIEEKALEDLMSQAAKGDLYDEMIKSNGQLAPAEISVEKGKDVMWKDVLTDSEEERLALDIPQFADFLNSVPSTFEVGESSGQGDSEAWDMDWFFNF</sequence>
<dbReference type="EMBL" id="CP093343">
    <property type="protein sequence ID" value="WOG81725.1"/>
    <property type="molecule type" value="Genomic_DNA"/>
</dbReference>
<evidence type="ECO:0000256" key="1">
    <source>
        <dbReference type="SAM" id="MobiDB-lite"/>
    </source>
</evidence>
<accession>A0A166FZL1</accession>
<reference evidence="2" key="1">
    <citation type="journal article" date="2016" name="Nat. Genet.">
        <title>A high-quality carrot genome assembly provides new insights into carotenoid accumulation and asterid genome evolution.</title>
        <authorList>
            <person name="Iorizzo M."/>
            <person name="Ellison S."/>
            <person name="Senalik D."/>
            <person name="Zeng P."/>
            <person name="Satapoomin P."/>
            <person name="Huang J."/>
            <person name="Bowman M."/>
            <person name="Iovene M."/>
            <person name="Sanseverino W."/>
            <person name="Cavagnaro P."/>
            <person name="Yildiz M."/>
            <person name="Macko-Podgorni A."/>
            <person name="Moranska E."/>
            <person name="Grzebelus E."/>
            <person name="Grzebelus D."/>
            <person name="Ashrafi H."/>
            <person name="Zheng Z."/>
            <person name="Cheng S."/>
            <person name="Spooner D."/>
            <person name="Van Deynze A."/>
            <person name="Simon P."/>
        </authorList>
    </citation>
    <scope>NUCLEOTIDE SEQUENCE</scope>
    <source>
        <tissue evidence="2">Leaf</tissue>
    </source>
</reference>
<proteinExistence type="predicted"/>
<evidence type="ECO:0000313" key="2">
    <source>
        <dbReference type="EMBL" id="WOG81725.1"/>
    </source>
</evidence>
<feature type="compositionally biased region" description="Polar residues" evidence="1">
    <location>
        <begin position="1"/>
        <end position="10"/>
    </location>
</feature>
<feature type="region of interest" description="Disordered" evidence="1">
    <location>
        <begin position="1"/>
        <end position="49"/>
    </location>
</feature>
<evidence type="ECO:0000313" key="3">
    <source>
        <dbReference type="Proteomes" id="UP000077755"/>
    </source>
</evidence>
<dbReference type="Gramene" id="KZN08374">
    <property type="protein sequence ID" value="KZN08374"/>
    <property type="gene ID" value="DCAR_000920"/>
</dbReference>
<dbReference type="Proteomes" id="UP000077755">
    <property type="component" value="Chromosome 1"/>
</dbReference>
<organism evidence="2 3">
    <name type="scientific">Daucus carota subsp. sativus</name>
    <name type="common">Carrot</name>
    <dbReference type="NCBI Taxonomy" id="79200"/>
    <lineage>
        <taxon>Eukaryota</taxon>
        <taxon>Viridiplantae</taxon>
        <taxon>Streptophyta</taxon>
        <taxon>Embryophyta</taxon>
        <taxon>Tracheophyta</taxon>
        <taxon>Spermatophyta</taxon>
        <taxon>Magnoliopsida</taxon>
        <taxon>eudicotyledons</taxon>
        <taxon>Gunneridae</taxon>
        <taxon>Pentapetalae</taxon>
        <taxon>asterids</taxon>
        <taxon>campanulids</taxon>
        <taxon>Apiales</taxon>
        <taxon>Apiaceae</taxon>
        <taxon>Apioideae</taxon>
        <taxon>Scandiceae</taxon>
        <taxon>Daucinae</taxon>
        <taxon>Daucus</taxon>
        <taxon>Daucus sect. Daucus</taxon>
    </lineage>
</organism>
<keyword evidence="3" id="KW-1185">Reference proteome</keyword>
<protein>
    <submittedName>
        <fullName evidence="2">Uncharacterized protein</fullName>
    </submittedName>
</protein>
<gene>
    <name evidence="2" type="ORF">DCAR_0100876</name>
</gene>
<reference evidence="2" key="2">
    <citation type="submission" date="2022-03" db="EMBL/GenBank/DDBJ databases">
        <title>Draft title - Genomic analysis of global carrot germplasm unveils the trajectory of domestication and the origin of high carotenoid orange carrot.</title>
        <authorList>
            <person name="Iorizzo M."/>
            <person name="Ellison S."/>
            <person name="Senalik D."/>
            <person name="Macko-Podgorni A."/>
            <person name="Grzebelus D."/>
            <person name="Bostan H."/>
            <person name="Rolling W."/>
            <person name="Curaba J."/>
            <person name="Simon P."/>
        </authorList>
    </citation>
    <scope>NUCLEOTIDE SEQUENCE</scope>
    <source>
        <tissue evidence="2">Leaf</tissue>
    </source>
</reference>
<name>A0A166FZL1_DAUCS</name>